<evidence type="ECO:0000256" key="7">
    <source>
        <dbReference type="ARBA" id="ARBA00023136"/>
    </source>
</evidence>
<dbReference type="AlphaFoldDB" id="E8LGJ4"/>
<keyword evidence="5 11" id="KW-0067">ATP-binding</keyword>
<keyword evidence="2" id="KW-0813">Transport</keyword>
<accession>E8LGJ4</accession>
<dbReference type="InterPro" id="IPR027417">
    <property type="entry name" value="P-loop_NTPase"/>
</dbReference>
<evidence type="ECO:0000256" key="2">
    <source>
        <dbReference type="ARBA" id="ARBA00022448"/>
    </source>
</evidence>
<keyword evidence="4" id="KW-0547">Nucleotide-binding</keyword>
<dbReference type="PANTHER" id="PTHR43394:SF1">
    <property type="entry name" value="ATP-BINDING CASSETTE SUB-FAMILY B MEMBER 10, MITOCHONDRIAL"/>
    <property type="match status" value="1"/>
</dbReference>
<comment type="subcellular location">
    <subcellularLocation>
        <location evidence="1">Cell membrane</location>
        <topology evidence="1">Multi-pass membrane protein</topology>
    </subcellularLocation>
</comment>
<dbReference type="SMART" id="SM00382">
    <property type="entry name" value="AAA"/>
    <property type="match status" value="1"/>
</dbReference>
<dbReference type="GO" id="GO:0005886">
    <property type="term" value="C:plasma membrane"/>
    <property type="evidence" value="ECO:0007669"/>
    <property type="project" value="UniProtKB-SubCell"/>
</dbReference>
<proteinExistence type="predicted"/>
<dbReference type="EMBL" id="AEVN01000102">
    <property type="protein sequence ID" value="EFY04048.1"/>
    <property type="molecule type" value="Genomic_DNA"/>
</dbReference>
<feature type="domain" description="ABC transmembrane type-1" evidence="10">
    <location>
        <begin position="17"/>
        <end position="299"/>
    </location>
</feature>
<evidence type="ECO:0000256" key="3">
    <source>
        <dbReference type="ARBA" id="ARBA00022692"/>
    </source>
</evidence>
<keyword evidence="6 8" id="KW-1133">Transmembrane helix</keyword>
<gene>
    <name evidence="11" type="ORF">HMPREF9443_01908</name>
</gene>
<name>E8LGJ4_9FIRM</name>
<organism evidence="11 12">
    <name type="scientific">Phascolarctobacterium succinatutens YIT 12067</name>
    <dbReference type="NCBI Taxonomy" id="626939"/>
    <lineage>
        <taxon>Bacteria</taxon>
        <taxon>Bacillati</taxon>
        <taxon>Bacillota</taxon>
        <taxon>Negativicutes</taxon>
        <taxon>Acidaminococcales</taxon>
        <taxon>Acidaminococcaceae</taxon>
        <taxon>Phascolarctobacterium</taxon>
    </lineage>
</organism>
<dbReference type="HOGENOM" id="CLU_000604_84_3_9"/>
<feature type="transmembrane region" description="Helical" evidence="8">
    <location>
        <begin position="12"/>
        <end position="36"/>
    </location>
</feature>
<dbReference type="PROSITE" id="PS50929">
    <property type="entry name" value="ABC_TM1F"/>
    <property type="match status" value="1"/>
</dbReference>
<dbReference type="Gene3D" id="1.20.1560.10">
    <property type="entry name" value="ABC transporter type 1, transmembrane domain"/>
    <property type="match status" value="1"/>
</dbReference>
<dbReference type="InterPro" id="IPR003439">
    <property type="entry name" value="ABC_transporter-like_ATP-bd"/>
</dbReference>
<dbReference type="CDD" id="cd18549">
    <property type="entry name" value="ABC_6TM_YwjA_like"/>
    <property type="match status" value="1"/>
</dbReference>
<protein>
    <submittedName>
        <fullName evidence="11">ABC transporter, ATP-binding protein</fullName>
    </submittedName>
</protein>
<comment type="caution">
    <text evidence="11">The sequence shown here is derived from an EMBL/GenBank/DDBJ whole genome shotgun (WGS) entry which is preliminary data.</text>
</comment>
<keyword evidence="12" id="KW-1185">Reference proteome</keyword>
<sequence length="568" mass="63423">MFKTFLSYYKPYKGILLFLVIGSLLRALLELFFPYVVKLMLEQQLPLKNLPLLLEWSAALLAMYLLNFGMHFSIIYWAQSMSYSMERDMRRDLFSHLQKLSFGFYDKNKSGQLLSRLTSDLSEINGFAGNAPIDLIVCGLTMLGTMVILIYMNPMLGSLIAFLLLVKAVHTVFVNLRMKKAFFANRVAMGEVTAKAAESINGVRLIKAFAGERSDMTQFMEKADAYLKVCKKSFKITSYFVGSMIFFSNFINVAILVVGGLLINQGLMSFGELVAFFLYVGLFMKPLMQLLGFIQVYQRGMAGFKRFYELLQEKPEITDAPDAKICPPCKGNITFDNVSFAYADGRPVIRNLSLNLAAGETVAFVGATGAGKTTIASLLLRFYEPQSGRILLDGCDIREFTQESLRRQIGLVQQDVFLFGDSVRYNIAYAKPDATVDEVQAAAKAAAADEFIRKLPAGYDTEVGERGVKLSGGQKQRLAIARVFLKNPPVVVLDEATSALDNITEQQIQKELDELAVGRTTLIIAHRLSTIRHADKIVVLDEGAVAECGSHEELLARKGHYYDLYQKD</sequence>
<feature type="domain" description="ABC transporter" evidence="9">
    <location>
        <begin position="333"/>
        <end position="567"/>
    </location>
</feature>
<evidence type="ECO:0000256" key="6">
    <source>
        <dbReference type="ARBA" id="ARBA00022989"/>
    </source>
</evidence>
<dbReference type="PANTHER" id="PTHR43394">
    <property type="entry name" value="ATP-DEPENDENT PERMEASE MDL1, MITOCHONDRIAL"/>
    <property type="match status" value="1"/>
</dbReference>
<dbReference type="Pfam" id="PF00005">
    <property type="entry name" value="ABC_tran"/>
    <property type="match status" value="1"/>
</dbReference>
<dbReference type="InterPro" id="IPR003593">
    <property type="entry name" value="AAA+_ATPase"/>
</dbReference>
<dbReference type="InterPro" id="IPR011527">
    <property type="entry name" value="ABC1_TM_dom"/>
</dbReference>
<feature type="transmembrane region" description="Helical" evidence="8">
    <location>
        <begin position="158"/>
        <end position="176"/>
    </location>
</feature>
<dbReference type="PROSITE" id="PS00211">
    <property type="entry name" value="ABC_TRANSPORTER_1"/>
    <property type="match status" value="1"/>
</dbReference>
<keyword evidence="3 8" id="KW-0812">Transmembrane</keyword>
<evidence type="ECO:0000256" key="1">
    <source>
        <dbReference type="ARBA" id="ARBA00004651"/>
    </source>
</evidence>
<feature type="transmembrane region" description="Helical" evidence="8">
    <location>
        <begin position="239"/>
        <end position="263"/>
    </location>
</feature>
<evidence type="ECO:0000259" key="10">
    <source>
        <dbReference type="PROSITE" id="PS50929"/>
    </source>
</evidence>
<dbReference type="InterPro" id="IPR017871">
    <property type="entry name" value="ABC_transporter-like_CS"/>
</dbReference>
<dbReference type="InterPro" id="IPR039421">
    <property type="entry name" value="Type_1_exporter"/>
</dbReference>
<dbReference type="GO" id="GO:0005524">
    <property type="term" value="F:ATP binding"/>
    <property type="evidence" value="ECO:0007669"/>
    <property type="project" value="UniProtKB-KW"/>
</dbReference>
<evidence type="ECO:0000259" key="9">
    <source>
        <dbReference type="PROSITE" id="PS50893"/>
    </source>
</evidence>
<keyword evidence="7 8" id="KW-0472">Membrane</keyword>
<evidence type="ECO:0000313" key="11">
    <source>
        <dbReference type="EMBL" id="EFY04048.1"/>
    </source>
</evidence>
<evidence type="ECO:0000256" key="4">
    <source>
        <dbReference type="ARBA" id="ARBA00022741"/>
    </source>
</evidence>
<feature type="transmembrane region" description="Helical" evidence="8">
    <location>
        <begin position="133"/>
        <end position="152"/>
    </location>
</feature>
<evidence type="ECO:0000256" key="5">
    <source>
        <dbReference type="ARBA" id="ARBA00022840"/>
    </source>
</evidence>
<dbReference type="Gene3D" id="3.40.50.300">
    <property type="entry name" value="P-loop containing nucleotide triphosphate hydrolases"/>
    <property type="match status" value="1"/>
</dbReference>
<feature type="transmembrane region" description="Helical" evidence="8">
    <location>
        <begin position="275"/>
        <end position="297"/>
    </location>
</feature>
<dbReference type="SUPFAM" id="SSF52540">
    <property type="entry name" value="P-loop containing nucleoside triphosphate hydrolases"/>
    <property type="match status" value="1"/>
</dbReference>
<dbReference type="PROSITE" id="PS50893">
    <property type="entry name" value="ABC_TRANSPORTER_2"/>
    <property type="match status" value="1"/>
</dbReference>
<dbReference type="InterPro" id="IPR036640">
    <property type="entry name" value="ABC1_TM_sf"/>
</dbReference>
<evidence type="ECO:0000256" key="8">
    <source>
        <dbReference type="SAM" id="Phobius"/>
    </source>
</evidence>
<dbReference type="FunFam" id="3.40.50.300:FF:000287">
    <property type="entry name" value="Multidrug ABC transporter ATP-binding protein"/>
    <property type="match status" value="1"/>
</dbReference>
<dbReference type="Pfam" id="PF00664">
    <property type="entry name" value="ABC_membrane"/>
    <property type="match status" value="1"/>
</dbReference>
<reference evidence="11 12" key="1">
    <citation type="submission" date="2011-01" db="EMBL/GenBank/DDBJ databases">
        <authorList>
            <person name="Weinstock G."/>
            <person name="Sodergren E."/>
            <person name="Clifton S."/>
            <person name="Fulton L."/>
            <person name="Fulton B."/>
            <person name="Courtney L."/>
            <person name="Fronick C."/>
            <person name="Harrison M."/>
            <person name="Strong C."/>
            <person name="Farmer C."/>
            <person name="Delahaunty K."/>
            <person name="Markovic C."/>
            <person name="Hall O."/>
            <person name="Minx P."/>
            <person name="Tomlinson C."/>
            <person name="Mitreva M."/>
            <person name="Hou S."/>
            <person name="Chen J."/>
            <person name="Wollam A."/>
            <person name="Pepin K.H."/>
            <person name="Johnson M."/>
            <person name="Bhonagiri V."/>
            <person name="Zhang X."/>
            <person name="Suruliraj S."/>
            <person name="Warren W."/>
            <person name="Chinwalla A."/>
            <person name="Mardis E.R."/>
            <person name="Wilson R.K."/>
        </authorList>
    </citation>
    <scope>NUCLEOTIDE SEQUENCE [LARGE SCALE GENOMIC DNA]</scope>
    <source>
        <strain evidence="11 12">YIT 12067</strain>
    </source>
</reference>
<dbReference type="eggNOG" id="COG1132">
    <property type="taxonomic scope" value="Bacteria"/>
</dbReference>
<feature type="transmembrane region" description="Helical" evidence="8">
    <location>
        <begin position="56"/>
        <end position="78"/>
    </location>
</feature>
<dbReference type="GO" id="GO:0016887">
    <property type="term" value="F:ATP hydrolysis activity"/>
    <property type="evidence" value="ECO:0007669"/>
    <property type="project" value="InterPro"/>
</dbReference>
<evidence type="ECO:0000313" key="12">
    <source>
        <dbReference type="Proteomes" id="UP000004923"/>
    </source>
</evidence>
<dbReference type="GO" id="GO:0015421">
    <property type="term" value="F:ABC-type oligopeptide transporter activity"/>
    <property type="evidence" value="ECO:0007669"/>
    <property type="project" value="TreeGrafter"/>
</dbReference>
<dbReference type="OrthoDB" id="9762778at2"/>
<dbReference type="Proteomes" id="UP000004923">
    <property type="component" value="Unassembled WGS sequence"/>
</dbReference>
<dbReference type="RefSeq" id="WP_009146244.1">
    <property type="nucleotide sequence ID" value="NZ_GL830930.1"/>
</dbReference>
<dbReference type="SUPFAM" id="SSF90123">
    <property type="entry name" value="ABC transporter transmembrane region"/>
    <property type="match status" value="1"/>
</dbReference>